<dbReference type="OrthoDB" id="958488at2"/>
<keyword evidence="2" id="KW-1185">Reference proteome</keyword>
<organism evidence="1 2">
    <name type="scientific">Aquirufa antheringensis</name>
    <dbReference type="NCBI Taxonomy" id="2516559"/>
    <lineage>
        <taxon>Bacteria</taxon>
        <taxon>Pseudomonadati</taxon>
        <taxon>Bacteroidota</taxon>
        <taxon>Cytophagia</taxon>
        <taxon>Cytophagales</taxon>
        <taxon>Flectobacillaceae</taxon>
        <taxon>Aquirufa</taxon>
    </lineage>
</organism>
<evidence type="ECO:0000313" key="2">
    <source>
        <dbReference type="Proteomes" id="UP000293583"/>
    </source>
</evidence>
<protein>
    <submittedName>
        <fullName evidence="1">Uncharacterized protein</fullName>
    </submittedName>
</protein>
<dbReference type="EMBL" id="SEWY01000002">
    <property type="protein sequence ID" value="TBH74441.1"/>
    <property type="molecule type" value="Genomic_DNA"/>
</dbReference>
<proteinExistence type="predicted"/>
<gene>
    <name evidence="1" type="ORF">EWU20_04675</name>
</gene>
<name>A0A4Q9BF82_9BACT</name>
<reference evidence="1 2" key="1">
    <citation type="submission" date="2019-02" db="EMBL/GenBank/DDBJ databases">
        <title>Genome of a new Bacteroidetes strain.</title>
        <authorList>
            <person name="Pitt A."/>
        </authorList>
    </citation>
    <scope>NUCLEOTIDE SEQUENCE [LARGE SCALE GENOMIC DNA]</scope>
    <source>
        <strain evidence="1 2">103A-SOEBACH</strain>
    </source>
</reference>
<sequence>MRFRISLVFLVITFVSFGQKFRFNSSVGTSLISWHEQQMTLDFAAEISFQNPEKNHKTFIALKTMGNLTGSTIDRSNYTFIEPPMNNFNQPIQPNEVLQAGYRGGEAEAGLIWNTNKRKTNIHLTPLLSFYSRSLARKISSLRSEYIEEEKYSLHGMSGGIGLVIPGKTTFQIQAQIFEPVYEEVTLYGRYVGVPYQSLVSEKLPNFKAKIQLTKGHFGWVINLESLNLGGAENPNSKSIKASQAIIPSTLFTYFF</sequence>
<comment type="caution">
    <text evidence="1">The sequence shown here is derived from an EMBL/GenBank/DDBJ whole genome shotgun (WGS) entry which is preliminary data.</text>
</comment>
<evidence type="ECO:0000313" key="1">
    <source>
        <dbReference type="EMBL" id="TBH74441.1"/>
    </source>
</evidence>
<accession>A0A4Q9BF82</accession>
<dbReference type="Proteomes" id="UP000293583">
    <property type="component" value="Unassembled WGS sequence"/>
</dbReference>
<dbReference type="RefSeq" id="WP_130922900.1">
    <property type="nucleotide sequence ID" value="NZ_JAANOM010000001.1"/>
</dbReference>
<dbReference type="AlphaFoldDB" id="A0A4Q9BF82"/>